<gene>
    <name evidence="3" type="ORF">NL394_20665</name>
</gene>
<dbReference type="Proteomes" id="UP001163293">
    <property type="component" value="Chromosome"/>
</dbReference>
<organism evidence="3 4">
    <name type="scientific">Paenarthrobacter ureafaciens</name>
    <dbReference type="NCBI Taxonomy" id="37931"/>
    <lineage>
        <taxon>Bacteria</taxon>
        <taxon>Bacillati</taxon>
        <taxon>Actinomycetota</taxon>
        <taxon>Actinomycetes</taxon>
        <taxon>Micrococcales</taxon>
        <taxon>Micrococcaceae</taxon>
        <taxon>Paenarthrobacter</taxon>
    </lineage>
</organism>
<dbReference type="GeneID" id="79883127"/>
<keyword evidence="1" id="KW-0812">Transmembrane</keyword>
<dbReference type="AlphaFoldDB" id="A0AAX3EIK3"/>
<evidence type="ECO:0000313" key="4">
    <source>
        <dbReference type="Proteomes" id="UP001163293"/>
    </source>
</evidence>
<dbReference type="RefSeq" id="WP_021472945.1">
    <property type="nucleotide sequence ID" value="NZ_BDMH01000014.1"/>
</dbReference>
<keyword evidence="4" id="KW-1185">Reference proteome</keyword>
<sequence length="76" mass="8255">MRIGSSIALIAIGAILAFALAPGLIPFMDQVLIGYILMVVGVLGLIISIIMSNRTRHTVVERRTAPETIVERRPEV</sequence>
<name>A0AAX3EIK3_PAEUR</name>
<evidence type="ECO:0000259" key="2">
    <source>
        <dbReference type="Pfam" id="PF20059"/>
    </source>
</evidence>
<proteinExistence type="predicted"/>
<reference evidence="3" key="1">
    <citation type="submission" date="2022-07" db="EMBL/GenBank/DDBJ databases">
        <authorList>
            <person name="Wu T."/>
        </authorList>
    </citation>
    <scope>NUCLEOTIDE SEQUENCE</scope>
    <source>
        <strain evidence="3">SD-1</strain>
    </source>
</reference>
<feature type="transmembrane region" description="Helical" evidence="1">
    <location>
        <begin position="31"/>
        <end position="53"/>
    </location>
</feature>
<dbReference type="EMBL" id="CP101185">
    <property type="protein sequence ID" value="UYV97412.1"/>
    <property type="molecule type" value="Genomic_DNA"/>
</dbReference>
<feature type="domain" description="DUF6458" evidence="2">
    <location>
        <begin position="3"/>
        <end position="73"/>
    </location>
</feature>
<keyword evidence="1" id="KW-1133">Transmembrane helix</keyword>
<evidence type="ECO:0000256" key="1">
    <source>
        <dbReference type="SAM" id="Phobius"/>
    </source>
</evidence>
<accession>A0AAX3EIK3</accession>
<dbReference type="InterPro" id="IPR045597">
    <property type="entry name" value="DUF6458"/>
</dbReference>
<keyword evidence="1" id="KW-0472">Membrane</keyword>
<dbReference type="Pfam" id="PF20059">
    <property type="entry name" value="DUF6458"/>
    <property type="match status" value="1"/>
</dbReference>
<evidence type="ECO:0000313" key="3">
    <source>
        <dbReference type="EMBL" id="UYV97412.1"/>
    </source>
</evidence>
<protein>
    <submittedName>
        <fullName evidence="3">DUF6458 family protein</fullName>
    </submittedName>
</protein>
<feature type="transmembrane region" description="Helical" evidence="1">
    <location>
        <begin position="7"/>
        <end position="25"/>
    </location>
</feature>